<organism evidence="1">
    <name type="scientific">Sigmofec virus UA08Rod_5935</name>
    <dbReference type="NCBI Taxonomy" id="2929446"/>
    <lineage>
        <taxon>Viruses</taxon>
        <taxon>Monodnaviria</taxon>
        <taxon>Sangervirae</taxon>
        <taxon>Phixviricota</taxon>
        <taxon>Malgrandaviricetes</taxon>
        <taxon>Petitvirales</taxon>
        <taxon>Microviridae</taxon>
    </lineage>
</organism>
<reference evidence="1" key="1">
    <citation type="submission" date="2022-02" db="EMBL/GenBank/DDBJ databases">
        <title>Towards deciphering the DNA virus diversity associated with rodent species in the families Cricetidae and Heteromyidae.</title>
        <authorList>
            <person name="Lund M."/>
            <person name="Larsen B.B."/>
            <person name="Gryseels S."/>
            <person name="Kraberger S."/>
            <person name="Rowsey D.M."/>
            <person name="Steger L."/>
            <person name="Yule K.M."/>
            <person name="Upham N.S."/>
            <person name="Worobey M."/>
            <person name="Van Doorslaer K."/>
            <person name="Varsani A."/>
        </authorList>
    </citation>
    <scope>NUCLEOTIDE SEQUENCE</scope>
    <source>
        <strain evidence="1">UA08Rod_5935</strain>
    </source>
</reference>
<accession>A0A976N0S9</accession>
<proteinExistence type="predicted"/>
<dbReference type="EMBL" id="OM869525">
    <property type="protein sequence ID" value="UPW40966.1"/>
    <property type="molecule type" value="Genomic_DNA"/>
</dbReference>
<dbReference type="InterPro" id="IPR046781">
    <property type="entry name" value="Phage_ORF5"/>
</dbReference>
<sequence length="97" mass="10697">MKYPVFSIRDFKSGFLTPVCEANAAVAARNFQHACMASDSLFFSHPEDYALYHLGYFDTDTGVMTPLDLVDEIITATQAIQAMTAHSAPQEVTFNGK</sequence>
<evidence type="ECO:0000313" key="1">
    <source>
        <dbReference type="EMBL" id="UPW40966.1"/>
    </source>
</evidence>
<protein>
    <submittedName>
        <fullName evidence="1">Nonstructural protein</fullName>
    </submittedName>
</protein>
<name>A0A976N0S9_9VIRU</name>
<dbReference type="Pfam" id="PF20577">
    <property type="entry name" value="Phage_ORF5"/>
    <property type="match status" value="1"/>
</dbReference>